<evidence type="ECO:0000313" key="2">
    <source>
        <dbReference type="EMBL" id="AGF93478.1"/>
    </source>
</evidence>
<gene>
    <name evidence="2" type="ORF">FLSS-27_0027</name>
</gene>
<accession>M1QBY0</accession>
<feature type="compositionally biased region" description="Basic residues" evidence="1">
    <location>
        <begin position="9"/>
        <end position="20"/>
    </location>
</feature>
<organism evidence="2">
    <name type="scientific">uncultured organism</name>
    <dbReference type="NCBI Taxonomy" id="155900"/>
    <lineage>
        <taxon>unclassified sequences</taxon>
        <taxon>environmental samples</taxon>
    </lineage>
</organism>
<dbReference type="AlphaFoldDB" id="M1QBY0"/>
<proteinExistence type="predicted"/>
<dbReference type="EMBL" id="JX684093">
    <property type="protein sequence ID" value="AGF93478.1"/>
    <property type="molecule type" value="Genomic_DNA"/>
</dbReference>
<reference evidence="2" key="1">
    <citation type="journal article" date="2013" name="Syst. Appl. Microbiol.">
        <title>New insights into the archaeal diversity of a hypersaline microbial mat obtained by a metagenomic approach.</title>
        <authorList>
            <person name="Lopez-Lopez A."/>
            <person name="Richter M."/>
            <person name="Pena A."/>
            <person name="Tamames J."/>
            <person name="Rossello-Mora R."/>
        </authorList>
    </citation>
    <scope>NUCLEOTIDE SEQUENCE</scope>
</reference>
<evidence type="ECO:0000256" key="1">
    <source>
        <dbReference type="SAM" id="MobiDB-lite"/>
    </source>
</evidence>
<sequence length="114" mass="13048">MAADEKSPSYKRGKKAGRRAANRDTEIQWSIIDFVYGFTLGPIAVGHSLVSSYVLDNPDLPNKREDQIYNNNRDYKEGFKDGYFNVKNRNSLLARTTGWIGWIGTWAVLDQMQE</sequence>
<feature type="region of interest" description="Disordered" evidence="1">
    <location>
        <begin position="1"/>
        <end position="21"/>
    </location>
</feature>
<name>M1QBY0_9ZZZZ</name>
<protein>
    <submittedName>
        <fullName evidence="2">Uncharacterized protein</fullName>
    </submittedName>
</protein>